<dbReference type="AlphaFoldDB" id="A0A317MT74"/>
<dbReference type="NCBIfam" id="TIGR02464">
    <property type="entry name" value="ribofla_fusion"/>
    <property type="match status" value="1"/>
</dbReference>
<reference evidence="4 5" key="1">
    <citation type="submission" date="2018-05" db="EMBL/GenBank/DDBJ databases">
        <title>Genomic Encyclopedia of Type Strains, Phase IV (KMG-IV): sequencing the most valuable type-strain genomes for metagenomic binning, comparative biology and taxonomic classification.</title>
        <authorList>
            <person name="Goeker M."/>
        </authorList>
    </citation>
    <scope>NUCLEOTIDE SEQUENCE [LARGE SCALE GENOMIC DNA]</scope>
    <source>
        <strain evidence="4 5">DSM 23606</strain>
    </source>
</reference>
<comment type="catalytic activity">
    <reaction evidence="2">
        <text>2,5-diamino-6-hydroxy-4-(5-phosphoribosylamino)-pyrimidine + H2O = 2,5,6-triamino-4-hydroxypyrimidine + D-ribose 5-phosphate</text>
        <dbReference type="Rhea" id="RHEA:23436"/>
        <dbReference type="ChEBI" id="CHEBI:15377"/>
        <dbReference type="ChEBI" id="CHEBI:58614"/>
        <dbReference type="ChEBI" id="CHEBI:78346"/>
        <dbReference type="ChEBI" id="CHEBI:137796"/>
    </reaction>
</comment>
<dbReference type="CDD" id="cd15457">
    <property type="entry name" value="NADAR"/>
    <property type="match status" value="1"/>
</dbReference>
<dbReference type="Pfam" id="PF08719">
    <property type="entry name" value="NADAR"/>
    <property type="match status" value="1"/>
</dbReference>
<evidence type="ECO:0000259" key="3">
    <source>
        <dbReference type="Pfam" id="PF08719"/>
    </source>
</evidence>
<accession>A0A317MT74</accession>
<evidence type="ECO:0000313" key="4">
    <source>
        <dbReference type="EMBL" id="PWV59899.1"/>
    </source>
</evidence>
<sequence>MPAPLDLDTLRRRHANGEHFDYVFFWGHRAPVNSVDQHCLSQWFAAGFTLDGVHYPTAEHFMMAEKARLFGDAAIRARILADADPGRVKALGRKISGFDEARWQQERFDIVVRGSLAKFSQNPALAAYLQATSDAVLVEASPYDAIWGIGMAEFIDGADDPQHWLGLNLLGFALMAARQQLRESTAR</sequence>
<evidence type="ECO:0000313" key="5">
    <source>
        <dbReference type="Proteomes" id="UP000246569"/>
    </source>
</evidence>
<name>A0A317MT74_9GAMM</name>
<feature type="domain" description="NADAR" evidence="3">
    <location>
        <begin position="24"/>
        <end position="182"/>
    </location>
</feature>
<organism evidence="4 5">
    <name type="scientific">Plasticicumulans acidivorans</name>
    <dbReference type="NCBI Taxonomy" id="886464"/>
    <lineage>
        <taxon>Bacteria</taxon>
        <taxon>Pseudomonadati</taxon>
        <taxon>Pseudomonadota</taxon>
        <taxon>Gammaproteobacteria</taxon>
        <taxon>Candidatus Competibacteraceae</taxon>
        <taxon>Plasticicumulans</taxon>
    </lineage>
</organism>
<dbReference type="OrthoDB" id="67297at2"/>
<dbReference type="Proteomes" id="UP000246569">
    <property type="component" value="Unassembled WGS sequence"/>
</dbReference>
<evidence type="ECO:0000256" key="2">
    <source>
        <dbReference type="ARBA" id="ARBA00000751"/>
    </source>
</evidence>
<gene>
    <name evidence="4" type="ORF">C7443_109152</name>
</gene>
<dbReference type="SUPFAM" id="SSF143990">
    <property type="entry name" value="YbiA-like"/>
    <property type="match status" value="1"/>
</dbReference>
<keyword evidence="5" id="KW-1185">Reference proteome</keyword>
<proteinExistence type="predicted"/>
<protein>
    <recommendedName>
        <fullName evidence="3">NADAR domain-containing protein</fullName>
    </recommendedName>
</protein>
<dbReference type="InterPro" id="IPR037238">
    <property type="entry name" value="YbiA-like_sf"/>
</dbReference>
<dbReference type="Gene3D" id="1.10.357.40">
    <property type="entry name" value="YbiA-like"/>
    <property type="match status" value="1"/>
</dbReference>
<dbReference type="InterPro" id="IPR012816">
    <property type="entry name" value="NADAR"/>
</dbReference>
<evidence type="ECO:0000256" key="1">
    <source>
        <dbReference type="ARBA" id="ARBA00000022"/>
    </source>
</evidence>
<comment type="catalytic activity">
    <reaction evidence="1">
        <text>5-amino-6-(5-phospho-D-ribosylamino)uracil + H2O = 5,6-diaminouracil + D-ribose 5-phosphate</text>
        <dbReference type="Rhea" id="RHEA:55020"/>
        <dbReference type="ChEBI" id="CHEBI:15377"/>
        <dbReference type="ChEBI" id="CHEBI:46252"/>
        <dbReference type="ChEBI" id="CHEBI:58453"/>
        <dbReference type="ChEBI" id="CHEBI:78346"/>
    </reaction>
</comment>
<comment type="caution">
    <text evidence="4">The sequence shown here is derived from an EMBL/GenBank/DDBJ whole genome shotgun (WGS) entry which is preliminary data.</text>
</comment>
<dbReference type="RefSeq" id="WP_110019501.1">
    <property type="nucleotide sequence ID" value="NZ_QGTJ01000009.1"/>
</dbReference>
<dbReference type="EMBL" id="QGTJ01000009">
    <property type="protein sequence ID" value="PWV59899.1"/>
    <property type="molecule type" value="Genomic_DNA"/>
</dbReference>